<evidence type="ECO:0000256" key="3">
    <source>
        <dbReference type="ARBA" id="ARBA00023172"/>
    </source>
</evidence>
<dbReference type="GO" id="GO:0003677">
    <property type="term" value="F:DNA binding"/>
    <property type="evidence" value="ECO:0007669"/>
    <property type="project" value="UniProtKB-KW"/>
</dbReference>
<proteinExistence type="inferred from homology"/>
<comment type="similarity">
    <text evidence="1">Belongs to the 'phage' integrase family.</text>
</comment>
<dbReference type="PANTHER" id="PTHR30349">
    <property type="entry name" value="PHAGE INTEGRASE-RELATED"/>
    <property type="match status" value="1"/>
</dbReference>
<keyword evidence="6" id="KW-1185">Reference proteome</keyword>
<dbReference type="InterPro" id="IPR013762">
    <property type="entry name" value="Integrase-like_cat_sf"/>
</dbReference>
<evidence type="ECO:0000256" key="2">
    <source>
        <dbReference type="ARBA" id="ARBA00023125"/>
    </source>
</evidence>
<name>A0A1Z4EYA3_9MYCO</name>
<dbReference type="InterPro" id="IPR050090">
    <property type="entry name" value="Tyrosine_recombinase_XerCD"/>
</dbReference>
<dbReference type="SUPFAM" id="SSF56349">
    <property type="entry name" value="DNA breaking-rejoining enzymes"/>
    <property type="match status" value="1"/>
</dbReference>
<gene>
    <name evidence="5" type="ORF">MSTE_02637</name>
</gene>
<dbReference type="CDD" id="cd00397">
    <property type="entry name" value="DNA_BRE_C"/>
    <property type="match status" value="1"/>
</dbReference>
<dbReference type="AlphaFoldDB" id="A0A1Z4EYA3"/>
<accession>A0A1Z4EYA3</accession>
<sequence length="559" mass="63290">MRLEIQYGLQCRADAGRIRTKLADLQPLTKFLTATGANSLTERTPEQWQNEFLTARGDFAEVNRFVRTVSDQLDMLVNGIGWDVEYPRDVWRLNRLGFDAKTESLKFDRISQLWLRELAKKWLRNRLTVGRSKHTTHVSLAAIVSLSVYLQGHASPPTTPAELTRDHLEGWLAERKLAIENSETRRGYITNVSVFLRDVHRKAWAPDLPVTTQLYPEDNVERLRDAAARAIPEYVMRQLESDEKLGQIRDPNVRAIVEIMLNCGLRGGDARQLDFSCVVRDGDDNPYLRFLNHKMRRTTFVPLDDHTLGVITAQQGRVLQRFPQGCTRLIPAHLANPDGSRPYAPGTFGHQIRSWLDSIQLVDERQMPVYVTAHQLRHTFATRLINRDVPQHIVQKLLDHESPEMTAHYARLCDDKLREAWLKARKINSEGQEVELDEDHPLAGAEWTRAGLDKAKTTLPNGYCGMPAHSPCEHANPCLTCPLFLTTPDFLPQHQAQRSATLQLITKAEAEGHHRVVEKNTQLLGNLDRIISACEGCHSDQIVIGGTARGGQRAHGDAS</sequence>
<dbReference type="GO" id="GO:0015074">
    <property type="term" value="P:DNA integration"/>
    <property type="evidence" value="ECO:0007669"/>
    <property type="project" value="InterPro"/>
</dbReference>
<dbReference type="PROSITE" id="PS51898">
    <property type="entry name" value="TYR_RECOMBINASE"/>
    <property type="match status" value="1"/>
</dbReference>
<reference evidence="5 6" key="2">
    <citation type="journal article" date="2017" name="Int. J. Syst. Evol. Microbiol.">
        <title>Mycobacterium stephanolepidis sp. nov., a rapidly growing species related to Mycobacterium chelonae, isolated from marine teleost fish, Stephanolepis cirrhifer.</title>
        <authorList>
            <person name="Fukano H."/>
            <person name="Wada S."/>
            <person name="Kurata O."/>
            <person name="Katayama K."/>
            <person name="Fujiwara N."/>
            <person name="Hoshino Y."/>
        </authorList>
    </citation>
    <scope>NUCLEOTIDE SEQUENCE [LARGE SCALE GENOMIC DNA]</scope>
    <source>
        <strain evidence="5 6">NJB0901</strain>
    </source>
</reference>
<dbReference type="InterPro" id="IPR002104">
    <property type="entry name" value="Integrase_catalytic"/>
</dbReference>
<keyword evidence="3" id="KW-0233">DNA recombination</keyword>
<dbReference type="InterPro" id="IPR011010">
    <property type="entry name" value="DNA_brk_join_enz"/>
</dbReference>
<dbReference type="PANTHER" id="PTHR30349:SF41">
    <property type="entry name" value="INTEGRASE_RECOMBINASE PROTEIN MJ0367-RELATED"/>
    <property type="match status" value="1"/>
</dbReference>
<evidence type="ECO:0000256" key="1">
    <source>
        <dbReference type="ARBA" id="ARBA00008857"/>
    </source>
</evidence>
<keyword evidence="2" id="KW-0238">DNA-binding</keyword>
<dbReference type="EMBL" id="AP018165">
    <property type="protein sequence ID" value="BAX97946.1"/>
    <property type="molecule type" value="Genomic_DNA"/>
</dbReference>
<feature type="domain" description="Tyr recombinase" evidence="4">
    <location>
        <begin position="209"/>
        <end position="422"/>
    </location>
</feature>
<dbReference type="Proteomes" id="UP000217954">
    <property type="component" value="Chromosome"/>
</dbReference>
<dbReference type="Pfam" id="PF00589">
    <property type="entry name" value="Phage_integrase"/>
    <property type="match status" value="1"/>
</dbReference>
<dbReference type="GO" id="GO:0006310">
    <property type="term" value="P:DNA recombination"/>
    <property type="evidence" value="ECO:0007669"/>
    <property type="project" value="UniProtKB-KW"/>
</dbReference>
<dbReference type="Gene3D" id="1.10.443.10">
    <property type="entry name" value="Intergrase catalytic core"/>
    <property type="match status" value="1"/>
</dbReference>
<organism evidence="5 6">
    <name type="scientific">[Mycobacterium] stephanolepidis</name>
    <dbReference type="NCBI Taxonomy" id="1520670"/>
    <lineage>
        <taxon>Bacteria</taxon>
        <taxon>Bacillati</taxon>
        <taxon>Actinomycetota</taxon>
        <taxon>Actinomycetes</taxon>
        <taxon>Mycobacteriales</taxon>
        <taxon>Mycobacteriaceae</taxon>
        <taxon>Mycobacteroides</taxon>
    </lineage>
</organism>
<evidence type="ECO:0000313" key="6">
    <source>
        <dbReference type="Proteomes" id="UP000217954"/>
    </source>
</evidence>
<protein>
    <submittedName>
        <fullName evidence="5">Transposase</fullName>
    </submittedName>
</protein>
<evidence type="ECO:0000259" key="4">
    <source>
        <dbReference type="PROSITE" id="PS51898"/>
    </source>
</evidence>
<reference evidence="6" key="1">
    <citation type="journal article" date="2017" name="Genome Announc.">
        <title>Complete Genome Sequence of Mycobacterium stephanolepidis.</title>
        <authorList>
            <person name="Fukano H."/>
            <person name="Yoshida M."/>
            <person name="Katayama Y."/>
            <person name="Omatsu T."/>
            <person name="Mizutani T."/>
            <person name="Kurata O."/>
            <person name="Wada S."/>
            <person name="Hoshino Y."/>
        </authorList>
    </citation>
    <scope>NUCLEOTIDE SEQUENCE [LARGE SCALE GENOMIC DNA]</scope>
    <source>
        <strain evidence="6">NJB0901</strain>
    </source>
</reference>
<dbReference type="KEGG" id="mste:MSTE_02637"/>
<evidence type="ECO:0000313" key="5">
    <source>
        <dbReference type="EMBL" id="BAX97946.1"/>
    </source>
</evidence>